<feature type="binding site" evidence="3">
    <location>
        <position position="345"/>
    </location>
    <ligand>
        <name>Mg(2+)</name>
        <dbReference type="ChEBI" id="CHEBI:18420"/>
        <label>1</label>
        <note>catalytic</note>
    </ligand>
</feature>
<organism evidence="5 6">
    <name type="scientific">Triparma strigata</name>
    <dbReference type="NCBI Taxonomy" id="1606541"/>
    <lineage>
        <taxon>Eukaryota</taxon>
        <taxon>Sar</taxon>
        <taxon>Stramenopiles</taxon>
        <taxon>Ochrophyta</taxon>
        <taxon>Bolidophyceae</taxon>
        <taxon>Parmales</taxon>
        <taxon>Triparmaceae</taxon>
        <taxon>Triparma</taxon>
    </lineage>
</organism>
<dbReference type="GO" id="GO:0008441">
    <property type="term" value="F:3'(2'),5'-bisphosphate nucleotidase activity"/>
    <property type="evidence" value="ECO:0007669"/>
    <property type="project" value="UniProtKB-EC"/>
</dbReference>
<evidence type="ECO:0000256" key="1">
    <source>
        <dbReference type="ARBA" id="ARBA00009759"/>
    </source>
</evidence>
<dbReference type="Pfam" id="PF00459">
    <property type="entry name" value="Inositol_P"/>
    <property type="match status" value="1"/>
</dbReference>
<feature type="chain" id="PRO_5040962368" description="3'(2'),5'-bisphosphate nucleotidase" evidence="4">
    <location>
        <begin position="20"/>
        <end position="460"/>
    </location>
</feature>
<keyword evidence="4" id="KW-0732">Signal</keyword>
<dbReference type="InterPro" id="IPR000760">
    <property type="entry name" value="Inositol_monophosphatase-like"/>
</dbReference>
<protein>
    <recommendedName>
        <fullName evidence="2">3'(2'),5'-bisphosphate nucleotidase</fullName>
        <ecNumber evidence="2">3.1.3.7</ecNumber>
    </recommendedName>
</protein>
<dbReference type="AlphaFoldDB" id="A0A9W7AUY4"/>
<dbReference type="SUPFAM" id="SSF56655">
    <property type="entry name" value="Carbohydrate phosphatase"/>
    <property type="match status" value="1"/>
</dbReference>
<comment type="caution">
    <text evidence="5">The sequence shown here is derived from an EMBL/GenBank/DDBJ whole genome shotgun (WGS) entry which is preliminary data.</text>
</comment>
<reference evidence="6" key="1">
    <citation type="journal article" date="2023" name="Commun. Biol.">
        <title>Genome analysis of Parmales, the sister group of diatoms, reveals the evolutionary specialization of diatoms from phago-mixotrophs to photoautotrophs.</title>
        <authorList>
            <person name="Ban H."/>
            <person name="Sato S."/>
            <person name="Yoshikawa S."/>
            <person name="Yamada K."/>
            <person name="Nakamura Y."/>
            <person name="Ichinomiya M."/>
            <person name="Sato N."/>
            <person name="Blanc-Mathieu R."/>
            <person name="Endo H."/>
            <person name="Kuwata A."/>
            <person name="Ogata H."/>
        </authorList>
    </citation>
    <scope>NUCLEOTIDE SEQUENCE [LARGE SCALE GENOMIC DNA]</scope>
    <source>
        <strain evidence="6">NIES 3701</strain>
    </source>
</reference>
<feature type="binding site" evidence="3">
    <location>
        <position position="167"/>
    </location>
    <ligand>
        <name>Mg(2+)</name>
        <dbReference type="ChEBI" id="CHEBI:18420"/>
        <label>1</label>
        <note>catalytic</note>
    </ligand>
</feature>
<dbReference type="EMBL" id="BRXY01000227">
    <property type="protein sequence ID" value="GMH78792.1"/>
    <property type="molecule type" value="Genomic_DNA"/>
</dbReference>
<keyword evidence="3" id="KW-0460">Magnesium</keyword>
<comment type="cofactor">
    <cofactor evidence="3">
        <name>Mg(2+)</name>
        <dbReference type="ChEBI" id="CHEBI:18420"/>
    </cofactor>
</comment>
<feature type="binding site" evidence="3">
    <location>
        <position position="222"/>
    </location>
    <ligand>
        <name>Mg(2+)</name>
        <dbReference type="ChEBI" id="CHEBI:18420"/>
        <label>1</label>
        <note>catalytic</note>
    </ligand>
</feature>
<dbReference type="Gene3D" id="3.30.540.10">
    <property type="entry name" value="Fructose-1,6-Bisphosphatase, subunit A, domain 1"/>
    <property type="match status" value="1"/>
</dbReference>
<sequence length="460" mass="50217">MKNLIVSGISLCLLQSSNSFSIVPSFKPHALTRSSTSSRFRTEIGPTKQVIADLTDENVALRNELIRKDAIIEGLLSTLQATAMTTQVDAIHHVTPLTDLVNVAKEACDAVTPMLQAFYEKIAENKDGGSAKLKNDATYFTIADGIVQHMFIEHLLSGGKFAQIVGEEDESEINITTKPYMVDDLVVPDEFNGIIETTLSKLKALAKKIDDTAHRQLTVFVDPIDGTREFATGHGEYVTILLGFNDPTGHPVAGMMYRPLTEPCYWAGGAASEDCKLGLLDMAETPHPKGMLVTDGKVSPFLSQLIDELGYERINSVASGNRAMMLLEGKGGAYIRDTGGFAKWDTSAANAVLEAYGGCMAKLPAFLEDRTLESYTHLKTTKNLDFNPNQVHLTLSNAKDKSQWMKGVDVLVTDVTTIKEYSCCQGLVALDKECMDDLPAIHDAMLKVKSEGLWSKPVFT</sequence>
<feature type="signal peptide" evidence="4">
    <location>
        <begin position="1"/>
        <end position="19"/>
    </location>
</feature>
<proteinExistence type="inferred from homology"/>
<evidence type="ECO:0000256" key="2">
    <source>
        <dbReference type="ARBA" id="ARBA00012633"/>
    </source>
</evidence>
<dbReference type="PANTHER" id="PTHR43028:SF5">
    <property type="entry name" value="3'(2'),5'-BISPHOSPHATE NUCLEOTIDASE 1"/>
    <property type="match status" value="1"/>
</dbReference>
<evidence type="ECO:0000313" key="6">
    <source>
        <dbReference type="Proteomes" id="UP001165085"/>
    </source>
</evidence>
<dbReference type="PANTHER" id="PTHR43028">
    <property type="entry name" value="3'(2'),5'-BISPHOSPHATE NUCLEOTIDASE 1"/>
    <property type="match status" value="1"/>
</dbReference>
<dbReference type="Gene3D" id="3.40.190.80">
    <property type="match status" value="1"/>
</dbReference>
<evidence type="ECO:0000256" key="4">
    <source>
        <dbReference type="SAM" id="SignalP"/>
    </source>
</evidence>
<feature type="binding site" evidence="3">
    <location>
        <position position="225"/>
    </location>
    <ligand>
        <name>Mg(2+)</name>
        <dbReference type="ChEBI" id="CHEBI:18420"/>
        <label>1</label>
        <note>catalytic</note>
    </ligand>
</feature>
<dbReference type="Proteomes" id="UP001165085">
    <property type="component" value="Unassembled WGS sequence"/>
</dbReference>
<keyword evidence="3" id="KW-0479">Metal-binding</keyword>
<evidence type="ECO:0000313" key="5">
    <source>
        <dbReference type="EMBL" id="GMH78792.1"/>
    </source>
</evidence>
<evidence type="ECO:0000256" key="3">
    <source>
        <dbReference type="PIRSR" id="PIRSR600760-2"/>
    </source>
</evidence>
<dbReference type="InterPro" id="IPR050725">
    <property type="entry name" value="CysQ/Inositol_MonoPase"/>
</dbReference>
<comment type="similarity">
    <text evidence="1">Belongs to the inositol monophosphatase superfamily.</text>
</comment>
<keyword evidence="6" id="KW-1185">Reference proteome</keyword>
<name>A0A9W7AUY4_9STRA</name>
<dbReference type="OrthoDB" id="10254945at2759"/>
<dbReference type="GO" id="GO:0046872">
    <property type="term" value="F:metal ion binding"/>
    <property type="evidence" value="ECO:0007669"/>
    <property type="project" value="UniProtKB-KW"/>
</dbReference>
<gene>
    <name evidence="5" type="ORF">TrST_g8141</name>
</gene>
<dbReference type="EC" id="3.1.3.7" evidence="2"/>
<feature type="binding site" evidence="3">
    <location>
        <position position="224"/>
    </location>
    <ligand>
        <name>Mg(2+)</name>
        <dbReference type="ChEBI" id="CHEBI:18420"/>
        <label>1</label>
        <note>catalytic</note>
    </ligand>
</feature>
<accession>A0A9W7AUY4</accession>